<evidence type="ECO:0000256" key="1">
    <source>
        <dbReference type="ARBA" id="ARBA00005622"/>
    </source>
</evidence>
<feature type="chain" id="PRO_5045221095" evidence="3">
    <location>
        <begin position="20"/>
        <end position="297"/>
    </location>
</feature>
<comment type="similarity">
    <text evidence="1">Belongs to the esterase D family.</text>
</comment>
<dbReference type="GO" id="GO:0016787">
    <property type="term" value="F:hydrolase activity"/>
    <property type="evidence" value="ECO:0007669"/>
    <property type="project" value="UniProtKB-KW"/>
</dbReference>
<dbReference type="RefSeq" id="WP_377373918.1">
    <property type="nucleotide sequence ID" value="NZ_JBHSSW010000001.1"/>
</dbReference>
<dbReference type="InterPro" id="IPR029058">
    <property type="entry name" value="AB_hydrolase_fold"/>
</dbReference>
<organism evidence="4 5">
    <name type="scientific">Ponticaulis profundi</name>
    <dbReference type="NCBI Taxonomy" id="2665222"/>
    <lineage>
        <taxon>Bacteria</taxon>
        <taxon>Pseudomonadati</taxon>
        <taxon>Pseudomonadota</taxon>
        <taxon>Alphaproteobacteria</taxon>
        <taxon>Hyphomonadales</taxon>
        <taxon>Hyphomonadaceae</taxon>
        <taxon>Ponticaulis</taxon>
    </lineage>
</organism>
<accession>A0ABW1S4M3</accession>
<evidence type="ECO:0000256" key="2">
    <source>
        <dbReference type="ARBA" id="ARBA00022801"/>
    </source>
</evidence>
<dbReference type="Pfam" id="PF00756">
    <property type="entry name" value="Esterase"/>
    <property type="match status" value="1"/>
</dbReference>
<dbReference type="InterPro" id="IPR052558">
    <property type="entry name" value="Siderophore_Hydrolase_D"/>
</dbReference>
<gene>
    <name evidence="4" type="ORF">ACFQDM_00250</name>
</gene>
<protein>
    <submittedName>
        <fullName evidence="4">Alpha/beta hydrolase</fullName>
    </submittedName>
</protein>
<evidence type="ECO:0000313" key="5">
    <source>
        <dbReference type="Proteomes" id="UP001596303"/>
    </source>
</evidence>
<keyword evidence="2 4" id="KW-0378">Hydrolase</keyword>
<dbReference type="PANTHER" id="PTHR40841:SF2">
    <property type="entry name" value="SIDEROPHORE-DEGRADING ESTERASE (EUROFUNG)"/>
    <property type="match status" value="1"/>
</dbReference>
<keyword evidence="5" id="KW-1185">Reference proteome</keyword>
<sequence>MRVFCFSLLASLFSLTAWAETEAQDETPIIIGTQYMLQSDVLGDVREINVWLPAGYEEGREIGGTVYLLDGALDQDFQHIAGLAQLGALSWTFEPLIIVGVETKDRQHELTTYPTDARFQHGFPQAGGAEDFRAFLREEVQPFIEARYRTGPRSVLAGESLAGLFVVDTFLGSPDAFDDYIAVSPSLWWDGGNLAASSRAQLDLHAPSERRLFLALADEGDMMKFGMDMLRAALADIPESFVDYAFHDFSATETHATILHPAMLKAFRTLFEMPQPDYETPWWMDEFGEPPGYEAQP</sequence>
<dbReference type="InterPro" id="IPR000801">
    <property type="entry name" value="Esterase-like"/>
</dbReference>
<feature type="signal peptide" evidence="3">
    <location>
        <begin position="1"/>
        <end position="19"/>
    </location>
</feature>
<reference evidence="5" key="1">
    <citation type="journal article" date="2019" name="Int. J. Syst. Evol. Microbiol.">
        <title>The Global Catalogue of Microorganisms (GCM) 10K type strain sequencing project: providing services to taxonomists for standard genome sequencing and annotation.</title>
        <authorList>
            <consortium name="The Broad Institute Genomics Platform"/>
            <consortium name="The Broad Institute Genome Sequencing Center for Infectious Disease"/>
            <person name="Wu L."/>
            <person name="Ma J."/>
        </authorList>
    </citation>
    <scope>NUCLEOTIDE SEQUENCE [LARGE SCALE GENOMIC DNA]</scope>
    <source>
        <strain evidence="5">CGMCC-1.15741</strain>
    </source>
</reference>
<evidence type="ECO:0000313" key="4">
    <source>
        <dbReference type="EMBL" id="MFC6196484.1"/>
    </source>
</evidence>
<dbReference type="Proteomes" id="UP001596303">
    <property type="component" value="Unassembled WGS sequence"/>
</dbReference>
<dbReference type="SUPFAM" id="SSF53474">
    <property type="entry name" value="alpha/beta-Hydrolases"/>
    <property type="match status" value="1"/>
</dbReference>
<proteinExistence type="inferred from homology"/>
<dbReference type="EMBL" id="JBHSSW010000001">
    <property type="protein sequence ID" value="MFC6196484.1"/>
    <property type="molecule type" value="Genomic_DNA"/>
</dbReference>
<comment type="caution">
    <text evidence="4">The sequence shown here is derived from an EMBL/GenBank/DDBJ whole genome shotgun (WGS) entry which is preliminary data.</text>
</comment>
<evidence type="ECO:0000256" key="3">
    <source>
        <dbReference type="SAM" id="SignalP"/>
    </source>
</evidence>
<name>A0ABW1S4M3_9PROT</name>
<dbReference type="Gene3D" id="3.40.50.1820">
    <property type="entry name" value="alpha/beta hydrolase"/>
    <property type="match status" value="1"/>
</dbReference>
<keyword evidence="3" id="KW-0732">Signal</keyword>
<dbReference type="PANTHER" id="PTHR40841">
    <property type="entry name" value="SIDEROPHORE TRIACETYLFUSARININE C ESTERASE"/>
    <property type="match status" value="1"/>
</dbReference>